<protein>
    <submittedName>
        <fullName evidence="2">L-ascorbate metabolism protein UlaG, beta-lactamase superfamily</fullName>
    </submittedName>
</protein>
<organism evidence="2 3">
    <name type="scientific">Algoriphagus alkaliphilus</name>
    <dbReference type="NCBI Taxonomy" id="279824"/>
    <lineage>
        <taxon>Bacteria</taxon>
        <taxon>Pseudomonadati</taxon>
        <taxon>Bacteroidota</taxon>
        <taxon>Cytophagia</taxon>
        <taxon>Cytophagales</taxon>
        <taxon>Cyclobacteriaceae</taxon>
        <taxon>Algoriphagus</taxon>
    </lineage>
</organism>
<dbReference type="Gene3D" id="3.60.15.10">
    <property type="entry name" value="Ribonuclease Z/Hydroxyacylglutathione hydrolase-like"/>
    <property type="match status" value="1"/>
</dbReference>
<accession>A0A1G5ZIB3</accession>
<dbReference type="GO" id="GO:0005737">
    <property type="term" value="C:cytoplasm"/>
    <property type="evidence" value="ECO:0007669"/>
    <property type="project" value="TreeGrafter"/>
</dbReference>
<dbReference type="PANTHER" id="PTHR15032:SF4">
    <property type="entry name" value="N-ACYL-PHOSPHATIDYLETHANOLAMINE-HYDROLYZING PHOSPHOLIPASE D"/>
    <property type="match status" value="1"/>
</dbReference>
<dbReference type="PANTHER" id="PTHR15032">
    <property type="entry name" value="N-ACYL-PHOSPHATIDYLETHANOLAMINE-HYDROLYZING PHOSPHOLIPASE D"/>
    <property type="match status" value="1"/>
</dbReference>
<dbReference type="STRING" id="279824.SAMN03080617_03890"/>
<dbReference type="InterPro" id="IPR036866">
    <property type="entry name" value="RibonucZ/Hydroxyglut_hydro"/>
</dbReference>
<evidence type="ECO:0000313" key="3">
    <source>
        <dbReference type="Proteomes" id="UP000198756"/>
    </source>
</evidence>
<dbReference type="Proteomes" id="UP000198756">
    <property type="component" value="Unassembled WGS sequence"/>
</dbReference>
<evidence type="ECO:0000259" key="1">
    <source>
        <dbReference type="Pfam" id="PF12706"/>
    </source>
</evidence>
<sequence>MRRRTFLTSLAAVIPAGIILSNLDLNGPPTLTHTSNPKLPYDKQPSGWKGTPRLSDGTFQNLYHPFEASLAAVLKWKLDKNPQEEAKKTDKRRLEVNHIGTFHPNGRDELIWLGHASYLIYIGGVTILTDPVWLDNWVLKRNSALPIDPEQLRDVNYILLSHDHRDHCDEATLKLLGKLLPKAQILTGMNMGSLIQSWMPKNKIQEAGWFQTYDIKESLRITFLPTRHWSRRGLLDTNQRLWGGYYIESGESTIYFMSDSGYGSHFKLISETMGSPDYALMGVGAYKPEWFMHPAHISPMDAAKVFQEMGGKHFIPMHFGTFDLSDELLLEPLDWLKANPEAVNGALVEPIVGKNLLVG</sequence>
<gene>
    <name evidence="2" type="ORF">SAMN03080617_03890</name>
</gene>
<name>A0A1G5ZIB3_9BACT</name>
<evidence type="ECO:0000313" key="2">
    <source>
        <dbReference type="EMBL" id="SDA94317.1"/>
    </source>
</evidence>
<dbReference type="AlphaFoldDB" id="A0A1G5ZIB3"/>
<dbReference type="OrthoDB" id="9805728at2"/>
<dbReference type="Pfam" id="PF12706">
    <property type="entry name" value="Lactamase_B_2"/>
    <property type="match status" value="1"/>
</dbReference>
<dbReference type="RefSeq" id="WP_092733879.1">
    <property type="nucleotide sequence ID" value="NZ_FMXE01000039.1"/>
</dbReference>
<dbReference type="EMBL" id="FMXE01000039">
    <property type="protein sequence ID" value="SDA94317.1"/>
    <property type="molecule type" value="Genomic_DNA"/>
</dbReference>
<feature type="domain" description="Metallo-beta-lactamase" evidence="1">
    <location>
        <begin position="126"/>
        <end position="319"/>
    </location>
</feature>
<reference evidence="3" key="1">
    <citation type="submission" date="2016-10" db="EMBL/GenBank/DDBJ databases">
        <authorList>
            <person name="Varghese N."/>
            <person name="Submissions S."/>
        </authorList>
    </citation>
    <scope>NUCLEOTIDE SEQUENCE [LARGE SCALE GENOMIC DNA]</scope>
    <source>
        <strain evidence="3">DSM 22703</strain>
    </source>
</reference>
<dbReference type="SUPFAM" id="SSF56281">
    <property type="entry name" value="Metallo-hydrolase/oxidoreductase"/>
    <property type="match status" value="1"/>
</dbReference>
<proteinExistence type="predicted"/>
<keyword evidence="3" id="KW-1185">Reference proteome</keyword>
<dbReference type="InterPro" id="IPR001279">
    <property type="entry name" value="Metallo-B-lactamas"/>
</dbReference>